<sequence>MASIMCCTCIFATFYSSKEPSVYGAECTLNTIPDLADGNIDTLFPFRDLTATGTLCA</sequence>
<reference evidence="1 2" key="1">
    <citation type="submission" date="2013-08" db="EMBL/GenBank/DDBJ databases">
        <authorList>
            <person name="Durkin A.S."/>
            <person name="Haft D.R."/>
            <person name="McCorrison J."/>
            <person name="Torralba M."/>
            <person name="Gillis M."/>
            <person name="Haft D.H."/>
            <person name="Methe B."/>
            <person name="Sutton G."/>
            <person name="Nelson K.E."/>
        </authorList>
    </citation>
    <scope>NUCLEOTIDE SEQUENCE [LARGE SCALE GENOMIC DNA]</scope>
    <source>
        <strain evidence="1 2">F0493</strain>
    </source>
</reference>
<dbReference type="AlphaFoldDB" id="U2M867"/>
<dbReference type="Proteomes" id="UP000017023">
    <property type="component" value="Unassembled WGS sequence"/>
</dbReference>
<evidence type="ECO:0000313" key="2">
    <source>
        <dbReference type="Proteomes" id="UP000017023"/>
    </source>
</evidence>
<comment type="caution">
    <text evidence="1">The sequence shown here is derived from an EMBL/GenBank/DDBJ whole genome shotgun (WGS) entry which is preliminary data.</text>
</comment>
<protein>
    <submittedName>
        <fullName evidence="1">Uncharacterized protein</fullName>
    </submittedName>
</protein>
<gene>
    <name evidence="1" type="ORF">HMPREF9145_1338</name>
</gene>
<name>U2M867_9BACT</name>
<organism evidence="1 2">
    <name type="scientific">Segatella salivae F0493</name>
    <dbReference type="NCBI Taxonomy" id="1395125"/>
    <lineage>
        <taxon>Bacteria</taxon>
        <taxon>Pseudomonadati</taxon>
        <taxon>Bacteroidota</taxon>
        <taxon>Bacteroidia</taxon>
        <taxon>Bacteroidales</taxon>
        <taxon>Prevotellaceae</taxon>
        <taxon>Segatella</taxon>
    </lineage>
</organism>
<proteinExistence type="predicted"/>
<dbReference type="PATRIC" id="fig|1395125.3.peg.2711"/>
<accession>U2M867</accession>
<dbReference type="EMBL" id="AWGW01000032">
    <property type="protein sequence ID" value="ERJ97919.1"/>
    <property type="molecule type" value="Genomic_DNA"/>
</dbReference>
<evidence type="ECO:0000313" key="1">
    <source>
        <dbReference type="EMBL" id="ERJ97919.1"/>
    </source>
</evidence>